<name>A0A2R4M1H5_9RHOB</name>
<evidence type="ECO:0000256" key="2">
    <source>
        <dbReference type="SAM" id="SignalP"/>
    </source>
</evidence>
<dbReference type="KEGG" id="cbak:DA792_08100"/>
<dbReference type="OrthoDB" id="268975at2"/>
<dbReference type="SUPFAM" id="SSF56925">
    <property type="entry name" value="OMPA-like"/>
    <property type="match status" value="1"/>
</dbReference>
<accession>A0A2R4M1H5</accession>
<feature type="signal peptide" evidence="2">
    <location>
        <begin position="1"/>
        <end position="20"/>
    </location>
</feature>
<gene>
    <name evidence="4" type="ORF">DA792_08100</name>
</gene>
<proteinExistence type="predicted"/>
<evidence type="ECO:0000313" key="5">
    <source>
        <dbReference type="Proteomes" id="UP000241447"/>
    </source>
</evidence>
<dbReference type="Pfam" id="PF13505">
    <property type="entry name" value="OMP_b-brl"/>
    <property type="match status" value="1"/>
</dbReference>
<evidence type="ECO:0000256" key="1">
    <source>
        <dbReference type="ARBA" id="ARBA00022729"/>
    </source>
</evidence>
<feature type="domain" description="Outer membrane protein beta-barrel" evidence="3">
    <location>
        <begin position="19"/>
        <end position="199"/>
    </location>
</feature>
<dbReference type="EMBL" id="CP028475">
    <property type="protein sequence ID" value="AVW91054.1"/>
    <property type="molecule type" value="Genomic_DNA"/>
</dbReference>
<dbReference type="Proteomes" id="UP000241447">
    <property type="component" value="Chromosome"/>
</dbReference>
<keyword evidence="1 2" id="KW-0732">Signal</keyword>
<sequence length="199" mass="21280">MIKFTTMVCAAALCASGALAGGMAPVAQDPPVIASPVSTDWTGFYAGVQLGFGDTTTDFDGGNVSLDYAADYLGAHVGYLRDFGTFVGGVQMSYTTVSVESDVFDDDPSRMALSLMAGYDAGRFLPYAHVGLVRFKIPDFDTTENGVAFGIGAKMIMTEKLMGGIELSRTIYRDYLEDAIPFDNKLTADTLTLSLSYKF</sequence>
<dbReference type="Gene3D" id="2.40.160.20">
    <property type="match status" value="1"/>
</dbReference>
<feature type="chain" id="PRO_5015332102" evidence="2">
    <location>
        <begin position="21"/>
        <end position="199"/>
    </location>
</feature>
<protein>
    <submittedName>
        <fullName evidence="4">Porin family protein</fullName>
    </submittedName>
</protein>
<dbReference type="RefSeq" id="WP_107719507.1">
    <property type="nucleotide sequence ID" value="NZ_CP028475.1"/>
</dbReference>
<dbReference type="InterPro" id="IPR027385">
    <property type="entry name" value="Beta-barrel_OMP"/>
</dbReference>
<dbReference type="AlphaFoldDB" id="A0A2R4M1H5"/>
<reference evidence="4 5" key="1">
    <citation type="submission" date="2018-03" db="EMBL/GenBank/DDBJ databases">
        <title>The Complete Genome of Celeribacter baekdonensis strain LH4, a Thiosulfate-Oxidizing Alphaproteobacterium Isolated from Gulf of Mexico Continental Slope Sediments.</title>
        <authorList>
            <person name="Flood B.E."/>
            <person name="Bailey J.V."/>
            <person name="Leprich D."/>
        </authorList>
    </citation>
    <scope>NUCLEOTIDE SEQUENCE [LARGE SCALE GENOMIC DNA]</scope>
    <source>
        <strain evidence="4 5">LH4</strain>
    </source>
</reference>
<organism evidence="4 5">
    <name type="scientific">Celeribacter baekdonensis</name>
    <dbReference type="NCBI Taxonomy" id="875171"/>
    <lineage>
        <taxon>Bacteria</taxon>
        <taxon>Pseudomonadati</taxon>
        <taxon>Pseudomonadota</taxon>
        <taxon>Alphaproteobacteria</taxon>
        <taxon>Rhodobacterales</taxon>
        <taxon>Roseobacteraceae</taxon>
        <taxon>Celeribacter</taxon>
    </lineage>
</organism>
<evidence type="ECO:0000313" key="4">
    <source>
        <dbReference type="EMBL" id="AVW91054.1"/>
    </source>
</evidence>
<evidence type="ECO:0000259" key="3">
    <source>
        <dbReference type="Pfam" id="PF13505"/>
    </source>
</evidence>
<dbReference type="InterPro" id="IPR011250">
    <property type="entry name" value="OMP/PagP_B-barrel"/>
</dbReference>